<reference evidence="3" key="1">
    <citation type="journal article" date="2016" name="Nature">
        <title>The genome of the seagrass Zostera marina reveals angiosperm adaptation to the sea.</title>
        <authorList>
            <person name="Olsen J.L."/>
            <person name="Rouze P."/>
            <person name="Verhelst B."/>
            <person name="Lin Y.-C."/>
            <person name="Bayer T."/>
            <person name="Collen J."/>
            <person name="Dattolo E."/>
            <person name="De Paoli E."/>
            <person name="Dittami S."/>
            <person name="Maumus F."/>
            <person name="Michel G."/>
            <person name="Kersting A."/>
            <person name="Lauritano C."/>
            <person name="Lohaus R."/>
            <person name="Toepel M."/>
            <person name="Tonon T."/>
            <person name="Vanneste K."/>
            <person name="Amirebrahimi M."/>
            <person name="Brakel J."/>
            <person name="Bostroem C."/>
            <person name="Chovatia M."/>
            <person name="Grimwood J."/>
            <person name="Jenkins J.W."/>
            <person name="Jueterbock A."/>
            <person name="Mraz A."/>
            <person name="Stam W.T."/>
            <person name="Tice H."/>
            <person name="Bornberg-Bauer E."/>
            <person name="Green P.J."/>
            <person name="Pearson G.A."/>
            <person name="Procaccini G."/>
            <person name="Duarte C.M."/>
            <person name="Schmutz J."/>
            <person name="Reusch T.B.H."/>
            <person name="Van de Peer Y."/>
        </authorList>
    </citation>
    <scope>NUCLEOTIDE SEQUENCE [LARGE SCALE GENOMIC DNA]</scope>
    <source>
        <strain evidence="3">cv. Finnish</strain>
    </source>
</reference>
<keyword evidence="3" id="KW-1185">Reference proteome</keyword>
<dbReference type="OrthoDB" id="1726824at2759"/>
<evidence type="ECO:0000313" key="3">
    <source>
        <dbReference type="Proteomes" id="UP000036987"/>
    </source>
</evidence>
<feature type="domain" description="Small ribosomal subunit protein uS17 N-terminal" evidence="1">
    <location>
        <begin position="48"/>
        <end position="98"/>
    </location>
</feature>
<protein>
    <recommendedName>
        <fullName evidence="1">Small ribosomal subunit protein uS17 N-terminal domain-containing protein</fullName>
    </recommendedName>
</protein>
<evidence type="ECO:0000259" key="1">
    <source>
        <dbReference type="Pfam" id="PF16205"/>
    </source>
</evidence>
<comment type="caution">
    <text evidence="2">The sequence shown here is derived from an EMBL/GenBank/DDBJ whole genome shotgun (WGS) entry which is preliminary data.</text>
</comment>
<sequence>MSGSKNFSGYSLINIIRSRLAITDAYYHHFVKNLFSSRFCVQSTMADQTEKAFLKQPKVFLSSKKSGKARKPGKGGNRFWKSIDLGFKTPKSAIEGRCLRRRRKRKDMAPVSLLVLKMSISMMFRASARNAWHIQFTENSITVTRMLAPEMNWIVSLGRRTSMALG</sequence>
<dbReference type="EMBL" id="LFYR01000643">
    <property type="protein sequence ID" value="KMZ72048.1"/>
    <property type="molecule type" value="Genomic_DNA"/>
</dbReference>
<gene>
    <name evidence="2" type="ORF">ZOSMA_16G00120</name>
</gene>
<dbReference type="Pfam" id="PF16205">
    <property type="entry name" value="Ribosomal_S17_N"/>
    <property type="match status" value="1"/>
</dbReference>
<dbReference type="Gene3D" id="2.40.50.1000">
    <property type="match status" value="1"/>
</dbReference>
<accession>A0A0K9PSK1</accession>
<organism evidence="2 3">
    <name type="scientific">Zostera marina</name>
    <name type="common">Eelgrass</name>
    <dbReference type="NCBI Taxonomy" id="29655"/>
    <lineage>
        <taxon>Eukaryota</taxon>
        <taxon>Viridiplantae</taxon>
        <taxon>Streptophyta</taxon>
        <taxon>Embryophyta</taxon>
        <taxon>Tracheophyta</taxon>
        <taxon>Spermatophyta</taxon>
        <taxon>Magnoliopsida</taxon>
        <taxon>Liliopsida</taxon>
        <taxon>Zosteraceae</taxon>
        <taxon>Zostera</taxon>
    </lineage>
</organism>
<dbReference type="AlphaFoldDB" id="A0A0K9PSK1"/>
<dbReference type="InterPro" id="IPR032440">
    <property type="entry name" value="Ribosomal_uS17_N"/>
</dbReference>
<name>A0A0K9PSK1_ZOSMR</name>
<evidence type="ECO:0000313" key="2">
    <source>
        <dbReference type="EMBL" id="KMZ72048.1"/>
    </source>
</evidence>
<proteinExistence type="predicted"/>
<dbReference type="STRING" id="29655.A0A0K9PSK1"/>
<dbReference type="Proteomes" id="UP000036987">
    <property type="component" value="Unassembled WGS sequence"/>
</dbReference>